<proteinExistence type="predicted"/>
<feature type="transmembrane region" description="Helical" evidence="1">
    <location>
        <begin position="61"/>
        <end position="82"/>
    </location>
</feature>
<keyword evidence="4" id="KW-1185">Reference proteome</keyword>
<feature type="domain" description="PDZ" evidence="2">
    <location>
        <begin position="315"/>
        <end position="358"/>
    </location>
</feature>
<keyword evidence="1" id="KW-0812">Transmembrane</keyword>
<gene>
    <name evidence="3" type="primary">minJ</name>
    <name evidence="3" type="ORF">PAESOLCIP111_03490</name>
</gene>
<protein>
    <submittedName>
        <fullName evidence="3">Cell division topological determinant MinJ</fullName>
    </submittedName>
</protein>
<dbReference type="AlphaFoldDB" id="A0A916K2L9"/>
<reference evidence="3" key="1">
    <citation type="submission" date="2021-06" db="EMBL/GenBank/DDBJ databases">
        <authorList>
            <person name="Criscuolo A."/>
        </authorList>
    </citation>
    <scope>NUCLEOTIDE SEQUENCE</scope>
    <source>
        <strain evidence="3">CIP111600</strain>
    </source>
</reference>
<feature type="transmembrane region" description="Helical" evidence="1">
    <location>
        <begin position="221"/>
        <end position="239"/>
    </location>
</feature>
<evidence type="ECO:0000313" key="4">
    <source>
        <dbReference type="Proteomes" id="UP000693672"/>
    </source>
</evidence>
<sequence length="429" mass="47003">MDAALEVGNRGLHALLQLLLHPFYYVGILFVVLQYRRQIALERRLFATRLHSLLSETWRTVLWGFVGGIFASVVMAAVGATLEPRATLLLWGVSLVLLFIKVRFLCWAYAVGAIGLLQAILHVVPPLGTIPAVAWLTDAISQINMPALLALVAVLHLVEAIYVRKQGTRFGTPMFYESKRGKIVGGYHLQGFWPVTLFLLVPMQGAGNALPWTPLLGGDLWQGGWTIIGFPVMIGFAEMTMSRLPNDKVRISSNLLFIYAIVLLGLAGIAAMWPVFLAAASLLCIVLHEAIIWYSHWDESARSPYFVHGAKGLKILGIIPGSAAEELGLLVGESVYKVNGIPVRSKQELHEAMRSNPAFCKLEIINLAGESKFVKRAVFSGEHHQLGIILAPDQGALYYAKAAQPSILAYFRSKVQGLPGSKKPSSKSM</sequence>
<evidence type="ECO:0000259" key="2">
    <source>
        <dbReference type="Pfam" id="PF17820"/>
    </source>
</evidence>
<accession>A0A916K2L9</accession>
<dbReference type="Proteomes" id="UP000693672">
    <property type="component" value="Unassembled WGS sequence"/>
</dbReference>
<evidence type="ECO:0000256" key="1">
    <source>
        <dbReference type="SAM" id="Phobius"/>
    </source>
</evidence>
<keyword evidence="3" id="KW-0131">Cell cycle</keyword>
<keyword evidence="3" id="KW-0132">Cell division</keyword>
<dbReference type="InterPro" id="IPR041489">
    <property type="entry name" value="PDZ_6"/>
</dbReference>
<dbReference type="RefSeq" id="WP_218093240.1">
    <property type="nucleotide sequence ID" value="NZ_CAJVAS010000015.1"/>
</dbReference>
<name>A0A916K2L9_9BACL</name>
<keyword evidence="1" id="KW-1133">Transmembrane helix</keyword>
<feature type="transmembrane region" description="Helical" evidence="1">
    <location>
        <begin position="184"/>
        <end position="201"/>
    </location>
</feature>
<dbReference type="EMBL" id="CAJVAS010000015">
    <property type="protein sequence ID" value="CAG7633687.1"/>
    <property type="molecule type" value="Genomic_DNA"/>
</dbReference>
<feature type="transmembrane region" description="Helical" evidence="1">
    <location>
        <begin position="88"/>
        <end position="109"/>
    </location>
</feature>
<evidence type="ECO:0000313" key="3">
    <source>
        <dbReference type="EMBL" id="CAG7633687.1"/>
    </source>
</evidence>
<feature type="transmembrane region" description="Helical" evidence="1">
    <location>
        <begin position="143"/>
        <end position="163"/>
    </location>
</feature>
<keyword evidence="1" id="KW-0472">Membrane</keyword>
<dbReference type="GO" id="GO:0051301">
    <property type="term" value="P:cell division"/>
    <property type="evidence" value="ECO:0007669"/>
    <property type="project" value="UniProtKB-KW"/>
</dbReference>
<dbReference type="Pfam" id="PF17820">
    <property type="entry name" value="PDZ_6"/>
    <property type="match status" value="1"/>
</dbReference>
<feature type="transmembrane region" description="Helical" evidence="1">
    <location>
        <begin position="12"/>
        <end position="35"/>
    </location>
</feature>
<comment type="caution">
    <text evidence="3">The sequence shown here is derived from an EMBL/GenBank/DDBJ whole genome shotgun (WGS) entry which is preliminary data.</text>
</comment>
<feature type="transmembrane region" description="Helical" evidence="1">
    <location>
        <begin position="251"/>
        <end position="269"/>
    </location>
</feature>
<feature type="transmembrane region" description="Helical" evidence="1">
    <location>
        <begin position="116"/>
        <end position="137"/>
    </location>
</feature>
<organism evidence="3 4">
    <name type="scientific">Paenibacillus solanacearum</name>
    <dbReference type="NCBI Taxonomy" id="2048548"/>
    <lineage>
        <taxon>Bacteria</taxon>
        <taxon>Bacillati</taxon>
        <taxon>Bacillota</taxon>
        <taxon>Bacilli</taxon>
        <taxon>Bacillales</taxon>
        <taxon>Paenibacillaceae</taxon>
        <taxon>Paenibacillus</taxon>
    </lineage>
</organism>